<dbReference type="EMBL" id="CM001222">
    <property type="protein sequence ID" value="KEH26338.1"/>
    <property type="molecule type" value="Genomic_DNA"/>
</dbReference>
<dbReference type="EnsemblPlants" id="KEH26338">
    <property type="protein sequence ID" value="KEH26338"/>
    <property type="gene ID" value="MTR_6g453050"/>
</dbReference>
<evidence type="ECO:0000313" key="4">
    <source>
        <dbReference type="Proteomes" id="UP000002051"/>
    </source>
</evidence>
<dbReference type="OrthoDB" id="2507178at2759"/>
<sequence length="323" mass="37202">MSNFGFALNFNQSSSVPNNFNPYHRSMMGYPSQTPQFNGYMSMVNANFQSVGEYPEYSTQINRGGMTRANEIIPIPEDTTPKSKRNPQPVWNTEQNLVLISGWIKFGTCSVVGRNQTSEAYWGKIAEYCNEHCSFDPPRDVIACRNHFNYMSKVINKWIGAYEIAKRLQRSGWLEDDVLTKAQELFACGKNVQFTLKEEWRILRDQPRYGSQMGGNFGSVSSGSKRSHEDSVGSSACPMGREAAKKKGKKKSKDVVGLEQLEKEWVEFKEIKVQEIEELKKFTLVQQETNRLKKMKLYIKLSSEEHLDDRKKELLEKLERELF</sequence>
<dbReference type="HOGENOM" id="CLU_060433_1_0_1"/>
<evidence type="ECO:0000313" key="3">
    <source>
        <dbReference type="EnsemblPlants" id="KEH26338"/>
    </source>
</evidence>
<evidence type="ECO:0000313" key="2">
    <source>
        <dbReference type="EMBL" id="KEH26338.1"/>
    </source>
</evidence>
<dbReference type="PANTHER" id="PTHR45023:SF12">
    <property type="entry name" value="MYB-LIKE DOMAIN-CONTAINING PROTEIN"/>
    <property type="match status" value="1"/>
</dbReference>
<gene>
    <name evidence="3" type="primary">25497107</name>
    <name evidence="2" type="ordered locus">MTR_6g453050</name>
</gene>
<proteinExistence type="predicted"/>
<dbReference type="AlphaFoldDB" id="A0A072UB95"/>
<organism evidence="2 4">
    <name type="scientific">Medicago truncatula</name>
    <name type="common">Barrel medic</name>
    <name type="synonym">Medicago tribuloides</name>
    <dbReference type="NCBI Taxonomy" id="3880"/>
    <lineage>
        <taxon>Eukaryota</taxon>
        <taxon>Viridiplantae</taxon>
        <taxon>Streptophyta</taxon>
        <taxon>Embryophyta</taxon>
        <taxon>Tracheophyta</taxon>
        <taxon>Spermatophyta</taxon>
        <taxon>Magnoliopsida</taxon>
        <taxon>eudicotyledons</taxon>
        <taxon>Gunneridae</taxon>
        <taxon>Pentapetalae</taxon>
        <taxon>rosids</taxon>
        <taxon>fabids</taxon>
        <taxon>Fabales</taxon>
        <taxon>Fabaceae</taxon>
        <taxon>Papilionoideae</taxon>
        <taxon>50 kb inversion clade</taxon>
        <taxon>NPAAA clade</taxon>
        <taxon>Hologalegina</taxon>
        <taxon>IRL clade</taxon>
        <taxon>Trifolieae</taxon>
        <taxon>Medicago</taxon>
    </lineage>
</organism>
<accession>A0A072UB95</accession>
<name>A0A072UB95_MEDTR</name>
<evidence type="ECO:0008006" key="5">
    <source>
        <dbReference type="Google" id="ProtNLM"/>
    </source>
</evidence>
<dbReference type="KEGG" id="mtr:25497107"/>
<reference evidence="3" key="3">
    <citation type="submission" date="2015-04" db="UniProtKB">
        <authorList>
            <consortium name="EnsemblPlants"/>
        </authorList>
    </citation>
    <scope>IDENTIFICATION</scope>
    <source>
        <strain evidence="3">cv. Jemalong A17</strain>
    </source>
</reference>
<reference evidence="2 4" key="2">
    <citation type="journal article" date="2014" name="BMC Genomics">
        <title>An improved genome release (version Mt4.0) for the model legume Medicago truncatula.</title>
        <authorList>
            <person name="Tang H."/>
            <person name="Krishnakumar V."/>
            <person name="Bidwell S."/>
            <person name="Rosen B."/>
            <person name="Chan A."/>
            <person name="Zhou S."/>
            <person name="Gentzbittel L."/>
            <person name="Childs K.L."/>
            <person name="Yandell M."/>
            <person name="Gundlach H."/>
            <person name="Mayer K.F."/>
            <person name="Schwartz D.C."/>
            <person name="Town C.D."/>
        </authorList>
    </citation>
    <scope>GENOME REANNOTATION</scope>
    <source>
        <strain evidence="2">A17</strain>
        <strain evidence="3 4">cv. Jemalong A17</strain>
    </source>
</reference>
<dbReference type="PANTHER" id="PTHR45023">
    <property type="match status" value="1"/>
</dbReference>
<evidence type="ECO:0000256" key="1">
    <source>
        <dbReference type="SAM" id="MobiDB-lite"/>
    </source>
</evidence>
<protein>
    <recommendedName>
        <fullName evidence="5">No apical meristem-associated C-terminal domain-containing protein</fullName>
    </recommendedName>
</protein>
<dbReference type="Proteomes" id="UP000002051">
    <property type="component" value="Chromosome 6"/>
</dbReference>
<feature type="region of interest" description="Disordered" evidence="1">
    <location>
        <begin position="213"/>
        <end position="249"/>
    </location>
</feature>
<reference evidence="2 4" key="1">
    <citation type="journal article" date="2011" name="Nature">
        <title>The Medicago genome provides insight into the evolution of rhizobial symbioses.</title>
        <authorList>
            <person name="Young N.D."/>
            <person name="Debelle F."/>
            <person name="Oldroyd G.E."/>
            <person name="Geurts R."/>
            <person name="Cannon S.B."/>
            <person name="Udvardi M.K."/>
            <person name="Benedito V.A."/>
            <person name="Mayer K.F."/>
            <person name="Gouzy J."/>
            <person name="Schoof H."/>
            <person name="Van de Peer Y."/>
            <person name="Proost S."/>
            <person name="Cook D.R."/>
            <person name="Meyers B.C."/>
            <person name="Spannagl M."/>
            <person name="Cheung F."/>
            <person name="De Mita S."/>
            <person name="Krishnakumar V."/>
            <person name="Gundlach H."/>
            <person name="Zhou S."/>
            <person name="Mudge J."/>
            <person name="Bharti A.K."/>
            <person name="Murray J.D."/>
            <person name="Naoumkina M.A."/>
            <person name="Rosen B."/>
            <person name="Silverstein K.A."/>
            <person name="Tang H."/>
            <person name="Rombauts S."/>
            <person name="Zhao P.X."/>
            <person name="Zhou P."/>
            <person name="Barbe V."/>
            <person name="Bardou P."/>
            <person name="Bechner M."/>
            <person name="Bellec A."/>
            <person name="Berger A."/>
            <person name="Berges H."/>
            <person name="Bidwell S."/>
            <person name="Bisseling T."/>
            <person name="Choisne N."/>
            <person name="Couloux A."/>
            <person name="Denny R."/>
            <person name="Deshpande S."/>
            <person name="Dai X."/>
            <person name="Doyle J.J."/>
            <person name="Dudez A.M."/>
            <person name="Farmer A.D."/>
            <person name="Fouteau S."/>
            <person name="Franken C."/>
            <person name="Gibelin C."/>
            <person name="Gish J."/>
            <person name="Goldstein S."/>
            <person name="Gonzalez A.J."/>
            <person name="Green P.J."/>
            <person name="Hallab A."/>
            <person name="Hartog M."/>
            <person name="Hua A."/>
            <person name="Humphray S.J."/>
            <person name="Jeong D.H."/>
            <person name="Jing Y."/>
            <person name="Jocker A."/>
            <person name="Kenton S.M."/>
            <person name="Kim D.J."/>
            <person name="Klee K."/>
            <person name="Lai H."/>
            <person name="Lang C."/>
            <person name="Lin S."/>
            <person name="Macmil S.L."/>
            <person name="Magdelenat G."/>
            <person name="Matthews L."/>
            <person name="McCorrison J."/>
            <person name="Monaghan E.L."/>
            <person name="Mun J.H."/>
            <person name="Najar F.Z."/>
            <person name="Nicholson C."/>
            <person name="Noirot C."/>
            <person name="O'Bleness M."/>
            <person name="Paule C.R."/>
            <person name="Poulain J."/>
            <person name="Prion F."/>
            <person name="Qin B."/>
            <person name="Qu C."/>
            <person name="Retzel E.F."/>
            <person name="Riddle C."/>
            <person name="Sallet E."/>
            <person name="Samain S."/>
            <person name="Samson N."/>
            <person name="Sanders I."/>
            <person name="Saurat O."/>
            <person name="Scarpelli C."/>
            <person name="Schiex T."/>
            <person name="Segurens B."/>
            <person name="Severin A.J."/>
            <person name="Sherrier D.J."/>
            <person name="Shi R."/>
            <person name="Sims S."/>
            <person name="Singer S.R."/>
            <person name="Sinharoy S."/>
            <person name="Sterck L."/>
            <person name="Viollet A."/>
            <person name="Wang B.B."/>
            <person name="Wang K."/>
            <person name="Wang M."/>
            <person name="Wang X."/>
            <person name="Warfsmann J."/>
            <person name="Weissenbach J."/>
            <person name="White D.D."/>
            <person name="White J.D."/>
            <person name="Wiley G.B."/>
            <person name="Wincker P."/>
            <person name="Xing Y."/>
            <person name="Yang L."/>
            <person name="Yao Z."/>
            <person name="Ying F."/>
            <person name="Zhai J."/>
            <person name="Zhou L."/>
            <person name="Zuber A."/>
            <person name="Denarie J."/>
            <person name="Dixon R.A."/>
            <person name="May G.D."/>
            <person name="Schwartz D.C."/>
            <person name="Rogers J."/>
            <person name="Quetier F."/>
            <person name="Town C.D."/>
            <person name="Roe B.A."/>
        </authorList>
    </citation>
    <scope>NUCLEOTIDE SEQUENCE [LARGE SCALE GENOMIC DNA]</scope>
    <source>
        <strain evidence="2">A17</strain>
        <strain evidence="3 4">cv. Jemalong A17</strain>
    </source>
</reference>
<keyword evidence="4" id="KW-1185">Reference proteome</keyword>